<keyword evidence="1" id="KW-0732">Signal</keyword>
<evidence type="ECO:0000313" key="3">
    <source>
        <dbReference type="EMBL" id="WYZ19229.1"/>
    </source>
</evidence>
<evidence type="ECO:0000313" key="4">
    <source>
        <dbReference type="Proteomes" id="UP001623852"/>
    </source>
</evidence>
<dbReference type="Gene3D" id="2.60.120.430">
    <property type="entry name" value="Galactose-binding lectin"/>
    <property type="match status" value="1"/>
</dbReference>
<dbReference type="SUPFAM" id="SSF49785">
    <property type="entry name" value="Galactose-binding domain-like"/>
    <property type="match status" value="1"/>
</dbReference>
<proteinExistence type="predicted"/>
<gene>
    <name evidence="3" type="ORF">AABD74_18915</name>
</gene>
<evidence type="ECO:0000256" key="1">
    <source>
        <dbReference type="SAM" id="SignalP"/>
    </source>
</evidence>
<protein>
    <submittedName>
        <fullName evidence="3">Glycan-binding surface protein</fullName>
    </submittedName>
</protein>
<reference evidence="3 4" key="1">
    <citation type="submission" date="2024-03" db="EMBL/GenBank/DDBJ databases">
        <title>Flavobacterium soyae.</title>
        <authorList>
            <person name="Zheng W."/>
        </authorList>
    </citation>
    <scope>NUCLEOTIDE SEQUENCE [LARGE SCALE GENOMIC DNA]</scope>
    <source>
        <strain evidence="3 4">55</strain>
    </source>
</reference>
<dbReference type="EMBL" id="CP150845">
    <property type="protein sequence ID" value="WYZ19229.1"/>
    <property type="molecule type" value="Genomic_DNA"/>
</dbReference>
<dbReference type="Pfam" id="PF18329">
    <property type="entry name" value="SGBP_B_XBD"/>
    <property type="match status" value="1"/>
</dbReference>
<dbReference type="RefSeq" id="WP_406843933.1">
    <property type="nucleotide sequence ID" value="NZ_CP150845.1"/>
</dbReference>
<dbReference type="Proteomes" id="UP001623852">
    <property type="component" value="Chromosome"/>
</dbReference>
<feature type="chain" id="PRO_5046763931" evidence="1">
    <location>
        <begin position="29"/>
        <end position="400"/>
    </location>
</feature>
<accession>A0ABZ2UG82</accession>
<feature type="domain" description="Surface glycan-binding protein B xyloglucan binding" evidence="2">
    <location>
        <begin position="220"/>
        <end position="398"/>
    </location>
</feature>
<dbReference type="Gene3D" id="2.60.40.10">
    <property type="entry name" value="Immunoglobulins"/>
    <property type="match status" value="2"/>
</dbReference>
<evidence type="ECO:0000259" key="2">
    <source>
        <dbReference type="Pfam" id="PF18329"/>
    </source>
</evidence>
<dbReference type="PROSITE" id="PS51257">
    <property type="entry name" value="PROKAR_LIPOPROTEIN"/>
    <property type="match status" value="1"/>
</dbReference>
<name>A0ABZ2UG82_9FLAO</name>
<dbReference type="InterPro" id="IPR008979">
    <property type="entry name" value="Galactose-bd-like_sf"/>
</dbReference>
<organism evidence="3 4">
    <name type="scientific">Flavobacterium soyae</name>
    <dbReference type="NCBI Taxonomy" id="2903098"/>
    <lineage>
        <taxon>Bacteria</taxon>
        <taxon>Pseudomonadati</taxon>
        <taxon>Bacteroidota</taxon>
        <taxon>Flavobacteriia</taxon>
        <taxon>Flavobacteriales</taxon>
        <taxon>Flavobacteriaceae</taxon>
        <taxon>Flavobacterium</taxon>
    </lineage>
</organism>
<dbReference type="InterPro" id="IPR040475">
    <property type="entry name" value="SGBP_B_XBD"/>
</dbReference>
<sequence>MKNIIYKHIRLLSTLSIILIITSMTSCNNDDDNASGTGPVITEIRNYAASPNDTLVDKIVPGQWIVITGKNLKSATKITFNGIPADFNAGLFSNTYAAVQVPAVIPFPSVPANKLNTIQYTTSVGTTTFAFSIVAGPPALVSISNENPVEGDLVTLSGSNLFLINEISFGGKIITDYTAAVDGKSISFVMPNVTTSAPLNIITASGTVTTTFNVNDVTTKSLCNFDNVNTFSWGCATSNSNVDFPGNHGYFAVLDHGTLGPNNGTWWEWGRSINVNSGQWVSAQDLADPVADYAVKFEINVPGEWNGTTIQITRNYDFYAKYEPWKANDKIVSYTTKGKWVTVTIPLSDFKKDGAQASSLTELLGASGSGEFHIQAVSGSKATVTGLRAAVDNIRVVKIN</sequence>
<keyword evidence="4" id="KW-1185">Reference proteome</keyword>
<feature type="signal peptide" evidence="1">
    <location>
        <begin position="1"/>
        <end position="28"/>
    </location>
</feature>
<dbReference type="InterPro" id="IPR013783">
    <property type="entry name" value="Ig-like_fold"/>
</dbReference>